<evidence type="ECO:0000313" key="7">
    <source>
        <dbReference type="Proteomes" id="UP000679779"/>
    </source>
</evidence>
<gene>
    <name evidence="6" type="ORF">J2TS6_28000</name>
</gene>
<dbReference type="InterPro" id="IPR000182">
    <property type="entry name" value="GNAT_dom"/>
</dbReference>
<dbReference type="PROSITE" id="PS51084">
    <property type="entry name" value="HIT_2"/>
    <property type="match status" value="1"/>
</dbReference>
<dbReference type="EMBL" id="BORQ01000003">
    <property type="protein sequence ID" value="GIO31659.1"/>
    <property type="molecule type" value="Genomic_DNA"/>
</dbReference>
<dbReference type="Pfam" id="PF00583">
    <property type="entry name" value="Acetyltransf_1"/>
    <property type="match status" value="1"/>
</dbReference>
<dbReference type="InterPro" id="IPR011146">
    <property type="entry name" value="HIT-like"/>
</dbReference>
<dbReference type="GO" id="GO:0016747">
    <property type="term" value="F:acyltransferase activity, transferring groups other than amino-acyl groups"/>
    <property type="evidence" value="ECO:0007669"/>
    <property type="project" value="InterPro"/>
</dbReference>
<feature type="short sequence motif" description="Histidine triad motif" evidence="2 3">
    <location>
        <begin position="252"/>
        <end position="256"/>
    </location>
</feature>
<dbReference type="PANTHER" id="PTHR23089">
    <property type="entry name" value="HISTIDINE TRIAD HIT PROTEIN"/>
    <property type="match status" value="1"/>
</dbReference>
<dbReference type="Pfam" id="PF01230">
    <property type="entry name" value="HIT"/>
    <property type="match status" value="1"/>
</dbReference>
<evidence type="ECO:0008006" key="8">
    <source>
        <dbReference type="Google" id="ProtNLM"/>
    </source>
</evidence>
<dbReference type="Gene3D" id="3.40.630.30">
    <property type="match status" value="1"/>
</dbReference>
<evidence type="ECO:0000259" key="4">
    <source>
        <dbReference type="PROSITE" id="PS51084"/>
    </source>
</evidence>
<evidence type="ECO:0000256" key="1">
    <source>
        <dbReference type="PIRSR" id="PIRSR601310-1"/>
    </source>
</evidence>
<evidence type="ECO:0000256" key="2">
    <source>
        <dbReference type="PIRSR" id="PIRSR601310-3"/>
    </source>
</evidence>
<evidence type="ECO:0000313" key="6">
    <source>
        <dbReference type="EMBL" id="GIO31659.1"/>
    </source>
</evidence>
<accession>A0A920CC72</accession>
<dbReference type="AlphaFoldDB" id="A0A920CC72"/>
<dbReference type="SUPFAM" id="SSF54197">
    <property type="entry name" value="HIT-like"/>
    <property type="match status" value="1"/>
</dbReference>
<dbReference type="Proteomes" id="UP000679779">
    <property type="component" value="Unassembled WGS sequence"/>
</dbReference>
<feature type="active site" description="Tele-AMP-histidine intermediate" evidence="1">
    <location>
        <position position="254"/>
    </location>
</feature>
<feature type="domain" description="HIT" evidence="4">
    <location>
        <begin position="160"/>
        <end position="266"/>
    </location>
</feature>
<sequence>MKLVTSTPELLDKEVIILNSDPFFNRISKDKDVFTEEEIRKEIQSGQNIGAERFLLQDGDQYVGVLEFLMNNPNDGYPWLGLLQIRKDAQGQGFGRSAMELFYGMMKERGVKTFRLGVIAENDPGHRFWKGQGMVPVKSVINQDGKEIVVYEKDVSQDFYCDEVLNGKTPVRKVMETERVLAYHHTRPSYEHHIVVIPKIHVGSLISEEESNDDGLLLELMAVVKKVAADMTLSTGAAKVITNLGAYQDSKHFHWHVVSGQRTGSK</sequence>
<dbReference type="InterPro" id="IPR016181">
    <property type="entry name" value="Acyl_CoA_acyltransferase"/>
</dbReference>
<dbReference type="CDD" id="cd04301">
    <property type="entry name" value="NAT_SF"/>
    <property type="match status" value="1"/>
</dbReference>
<dbReference type="InterPro" id="IPR036265">
    <property type="entry name" value="HIT-like_sf"/>
</dbReference>
<dbReference type="InterPro" id="IPR001310">
    <property type="entry name" value="Histidine_triad_HIT"/>
</dbReference>
<organism evidence="6 7">
    <name type="scientific">Paenibacillus albilobatus</name>
    <dbReference type="NCBI Taxonomy" id="2716884"/>
    <lineage>
        <taxon>Bacteria</taxon>
        <taxon>Bacillati</taxon>
        <taxon>Bacillota</taxon>
        <taxon>Bacilli</taxon>
        <taxon>Bacillales</taxon>
        <taxon>Paenibacillaceae</taxon>
        <taxon>Paenibacillus</taxon>
    </lineage>
</organism>
<keyword evidence="7" id="KW-1185">Reference proteome</keyword>
<dbReference type="Gene3D" id="3.30.428.10">
    <property type="entry name" value="HIT-like"/>
    <property type="match status" value="1"/>
</dbReference>
<proteinExistence type="predicted"/>
<evidence type="ECO:0000256" key="3">
    <source>
        <dbReference type="PROSITE-ProRule" id="PRU00464"/>
    </source>
</evidence>
<comment type="caution">
    <text evidence="6">The sequence shown here is derived from an EMBL/GenBank/DDBJ whole genome shotgun (WGS) entry which is preliminary data.</text>
</comment>
<dbReference type="PROSITE" id="PS51186">
    <property type="entry name" value="GNAT"/>
    <property type="match status" value="1"/>
</dbReference>
<protein>
    <recommendedName>
        <fullName evidence="8">GNAT family N-acetyltransferase</fullName>
    </recommendedName>
</protein>
<dbReference type="SUPFAM" id="SSF55729">
    <property type="entry name" value="Acyl-CoA N-acyltransferases (Nat)"/>
    <property type="match status" value="1"/>
</dbReference>
<name>A0A920CC72_9BACL</name>
<evidence type="ECO:0000259" key="5">
    <source>
        <dbReference type="PROSITE" id="PS51186"/>
    </source>
</evidence>
<feature type="domain" description="N-acetyltransferase" evidence="5">
    <location>
        <begin position="1"/>
        <end position="156"/>
    </location>
</feature>
<reference evidence="6" key="1">
    <citation type="submission" date="2021-03" db="EMBL/GenBank/DDBJ databases">
        <title>Antimicrobial resistance genes in bacteria isolated from Japanese honey, and their potential for conferring macrolide and lincosamide resistance in the American foulbrood pathogen Paenibacillus larvae.</title>
        <authorList>
            <person name="Okamoto M."/>
            <person name="Kumagai M."/>
            <person name="Kanamori H."/>
            <person name="Takamatsu D."/>
        </authorList>
    </citation>
    <scope>NUCLEOTIDE SEQUENCE</scope>
    <source>
        <strain evidence="6">J2TS6</strain>
    </source>
</reference>